<dbReference type="PANTHER" id="PTHR43048">
    <property type="entry name" value="METHYLMALONYL-COA EPIMERASE"/>
    <property type="match status" value="1"/>
</dbReference>
<accession>A0A1G8W7J8</accession>
<dbReference type="CDD" id="cd07249">
    <property type="entry name" value="MMCE"/>
    <property type="match status" value="1"/>
</dbReference>
<evidence type="ECO:0000313" key="4">
    <source>
        <dbReference type="EMBL" id="SDJ74259.1"/>
    </source>
</evidence>
<dbReference type="STRING" id="890420.SAMN05216226_108120"/>
<dbReference type="InterPro" id="IPR051785">
    <property type="entry name" value="MMCE/EMCE_epimerase"/>
</dbReference>
<evidence type="ECO:0000313" key="5">
    <source>
        <dbReference type="Proteomes" id="UP000198856"/>
    </source>
</evidence>
<dbReference type="GO" id="GO:0046872">
    <property type="term" value="F:metal ion binding"/>
    <property type="evidence" value="ECO:0007669"/>
    <property type="project" value="UniProtKB-KW"/>
</dbReference>
<keyword evidence="5" id="KW-1185">Reference proteome</keyword>
<evidence type="ECO:0000259" key="3">
    <source>
        <dbReference type="PROSITE" id="PS51819"/>
    </source>
</evidence>
<dbReference type="Proteomes" id="UP000198856">
    <property type="component" value="Unassembled WGS sequence"/>
</dbReference>
<gene>
    <name evidence="4" type="ORF">SAMN05216226_108120</name>
</gene>
<organism evidence="4 5">
    <name type="scientific">Halovenus aranensis</name>
    <dbReference type="NCBI Taxonomy" id="890420"/>
    <lineage>
        <taxon>Archaea</taxon>
        <taxon>Methanobacteriati</taxon>
        <taxon>Methanobacteriota</taxon>
        <taxon>Stenosarchaea group</taxon>
        <taxon>Halobacteria</taxon>
        <taxon>Halobacteriales</taxon>
        <taxon>Haloarculaceae</taxon>
        <taxon>Halovenus</taxon>
    </lineage>
</organism>
<sequence>MTDKMVIDHVGIATDDLDDLSELYTELFGAEIAHTETFDGMNVEFLAVGDAYFELLEPLESTGAIASYLDGNGPGLHHVAVATDDIEAALAGAAEMGVDLIDEEPREGAWGHDVAFLHPKSTGGILFEFVEH</sequence>
<dbReference type="PANTHER" id="PTHR43048:SF3">
    <property type="entry name" value="METHYLMALONYL-COA EPIMERASE, MITOCHONDRIAL"/>
    <property type="match status" value="1"/>
</dbReference>
<evidence type="ECO:0000256" key="2">
    <source>
        <dbReference type="ARBA" id="ARBA00022723"/>
    </source>
</evidence>
<dbReference type="Gene3D" id="3.10.180.10">
    <property type="entry name" value="2,3-Dihydroxybiphenyl 1,2-Dioxygenase, domain 1"/>
    <property type="match status" value="1"/>
</dbReference>
<comment type="similarity">
    <text evidence="1">Belongs to the methylmalonyl-CoA epimerase family.</text>
</comment>
<protein>
    <submittedName>
        <fullName evidence="4">Methylmalonyl-CoA epimerase</fullName>
    </submittedName>
</protein>
<dbReference type="SUPFAM" id="SSF54593">
    <property type="entry name" value="Glyoxalase/Bleomycin resistance protein/Dihydroxybiphenyl dioxygenase"/>
    <property type="match status" value="1"/>
</dbReference>
<keyword evidence="2" id="KW-0479">Metal-binding</keyword>
<dbReference type="GO" id="GO:0046491">
    <property type="term" value="P:L-methylmalonyl-CoA metabolic process"/>
    <property type="evidence" value="ECO:0007669"/>
    <property type="project" value="TreeGrafter"/>
</dbReference>
<dbReference type="NCBIfam" id="TIGR03081">
    <property type="entry name" value="metmalonyl_epim"/>
    <property type="match status" value="1"/>
</dbReference>
<dbReference type="InterPro" id="IPR017515">
    <property type="entry name" value="MeMalonyl-CoA_epimerase"/>
</dbReference>
<evidence type="ECO:0000256" key="1">
    <source>
        <dbReference type="ARBA" id="ARBA00009308"/>
    </source>
</evidence>
<dbReference type="AlphaFoldDB" id="A0A1G8W7J8"/>
<feature type="domain" description="VOC" evidence="3">
    <location>
        <begin position="6"/>
        <end position="132"/>
    </location>
</feature>
<dbReference type="EMBL" id="FNFC01000008">
    <property type="protein sequence ID" value="SDJ74259.1"/>
    <property type="molecule type" value="Genomic_DNA"/>
</dbReference>
<reference evidence="4 5" key="1">
    <citation type="submission" date="2016-10" db="EMBL/GenBank/DDBJ databases">
        <authorList>
            <person name="de Groot N.N."/>
        </authorList>
    </citation>
    <scope>NUCLEOTIDE SEQUENCE [LARGE SCALE GENOMIC DNA]</scope>
    <source>
        <strain evidence="4 5">IBRC-M10015</strain>
    </source>
</reference>
<dbReference type="PROSITE" id="PS51819">
    <property type="entry name" value="VOC"/>
    <property type="match status" value="1"/>
</dbReference>
<dbReference type="GO" id="GO:0004493">
    <property type="term" value="F:methylmalonyl-CoA epimerase activity"/>
    <property type="evidence" value="ECO:0007669"/>
    <property type="project" value="TreeGrafter"/>
</dbReference>
<dbReference type="Pfam" id="PF13669">
    <property type="entry name" value="Glyoxalase_4"/>
    <property type="match status" value="1"/>
</dbReference>
<name>A0A1G8W7J8_9EURY</name>
<proteinExistence type="inferred from homology"/>
<dbReference type="InterPro" id="IPR037523">
    <property type="entry name" value="VOC_core"/>
</dbReference>
<dbReference type="InterPro" id="IPR029068">
    <property type="entry name" value="Glyas_Bleomycin-R_OHBP_Dase"/>
</dbReference>